<sequence length="50" mass="6037">MANKETQDSLKELVIQYLKKNKKLFIYYPELLEQLEFPSKFKDTDKIVDL</sequence>
<dbReference type="EMBL" id="UINC01217688">
    <property type="protein sequence ID" value="SVE44396.1"/>
    <property type="molecule type" value="Genomic_DNA"/>
</dbReference>
<name>A0A383DIT3_9ZZZZ</name>
<dbReference type="AlphaFoldDB" id="A0A383DIT3"/>
<reference evidence="1" key="1">
    <citation type="submission" date="2018-05" db="EMBL/GenBank/DDBJ databases">
        <authorList>
            <person name="Lanie J.A."/>
            <person name="Ng W.-L."/>
            <person name="Kazmierczak K.M."/>
            <person name="Andrzejewski T.M."/>
            <person name="Davidsen T.M."/>
            <person name="Wayne K.J."/>
            <person name="Tettelin H."/>
            <person name="Glass J.I."/>
            <person name="Rusch D."/>
            <person name="Podicherti R."/>
            <person name="Tsui H.-C.T."/>
            <person name="Winkler M.E."/>
        </authorList>
    </citation>
    <scope>NUCLEOTIDE SEQUENCE</scope>
</reference>
<gene>
    <name evidence="1" type="ORF">METZ01_LOCUS497250</name>
</gene>
<feature type="non-terminal residue" evidence="1">
    <location>
        <position position="50"/>
    </location>
</feature>
<evidence type="ECO:0000313" key="1">
    <source>
        <dbReference type="EMBL" id="SVE44396.1"/>
    </source>
</evidence>
<organism evidence="1">
    <name type="scientific">marine metagenome</name>
    <dbReference type="NCBI Taxonomy" id="408172"/>
    <lineage>
        <taxon>unclassified sequences</taxon>
        <taxon>metagenomes</taxon>
        <taxon>ecological metagenomes</taxon>
    </lineage>
</organism>
<protein>
    <submittedName>
        <fullName evidence="1">Uncharacterized protein</fullName>
    </submittedName>
</protein>
<proteinExistence type="predicted"/>
<accession>A0A383DIT3</accession>